<keyword evidence="7" id="KW-1185">Reference proteome</keyword>
<evidence type="ECO:0000256" key="4">
    <source>
        <dbReference type="ARBA" id="ARBA00023308"/>
    </source>
</evidence>
<dbReference type="GeneID" id="16077672"/>
<dbReference type="NCBIfam" id="NF006693">
    <property type="entry name" value="PRK09242.1"/>
    <property type="match status" value="1"/>
</dbReference>
<evidence type="ECO:0000256" key="1">
    <source>
        <dbReference type="ARBA" id="ARBA00006484"/>
    </source>
</evidence>
<dbReference type="Proteomes" id="UP000007799">
    <property type="component" value="Unassembled WGS sequence"/>
</dbReference>
<accession>F2U0U2</accession>
<comment type="similarity">
    <text evidence="1">Belongs to the short-chain dehydrogenases/reductases (SDR) family.</text>
</comment>
<dbReference type="KEGG" id="sre:PTSG_01107"/>
<dbReference type="SUPFAM" id="SSF51735">
    <property type="entry name" value="NAD(P)-binding Rossmann-fold domains"/>
    <property type="match status" value="2"/>
</dbReference>
<dbReference type="InterPro" id="IPR036291">
    <property type="entry name" value="NAD(P)-bd_dom_sf"/>
</dbReference>
<gene>
    <name evidence="6" type="ORF">PTSG_01107</name>
</gene>
<keyword evidence="4" id="KW-0684">Rhamnose metabolism</keyword>
<dbReference type="Gene3D" id="3.40.50.720">
    <property type="entry name" value="NAD(P)-binding Rossmann-like Domain"/>
    <property type="match status" value="2"/>
</dbReference>
<dbReference type="FunFam" id="3.40.50.720:FF:000085">
    <property type="entry name" value="Dihydroflavonol reductase"/>
    <property type="match status" value="1"/>
</dbReference>
<dbReference type="OrthoDB" id="1393670at2759"/>
<dbReference type="PANTHER" id="PTHR42898">
    <property type="entry name" value="TROPINONE REDUCTASE"/>
    <property type="match status" value="1"/>
</dbReference>
<dbReference type="PRINTS" id="PR00081">
    <property type="entry name" value="GDHRDH"/>
</dbReference>
<name>F2U0U2_SALR5</name>
<evidence type="ECO:0000313" key="6">
    <source>
        <dbReference type="EMBL" id="EGD80516.1"/>
    </source>
</evidence>
<proteinExistence type="inferred from homology"/>
<evidence type="ECO:0000259" key="5">
    <source>
        <dbReference type="Pfam" id="PF01370"/>
    </source>
</evidence>
<dbReference type="Pfam" id="PF13561">
    <property type="entry name" value="adh_short_C2"/>
    <property type="match status" value="1"/>
</dbReference>
<dbReference type="GO" id="GO:0016491">
    <property type="term" value="F:oxidoreductase activity"/>
    <property type="evidence" value="ECO:0007669"/>
    <property type="project" value="UniProtKB-KW"/>
</dbReference>
<organism evidence="7">
    <name type="scientific">Salpingoeca rosetta (strain ATCC 50818 / BSB-021)</name>
    <dbReference type="NCBI Taxonomy" id="946362"/>
    <lineage>
        <taxon>Eukaryota</taxon>
        <taxon>Choanoflagellata</taxon>
        <taxon>Craspedida</taxon>
        <taxon>Salpingoecidae</taxon>
        <taxon>Salpingoeca</taxon>
    </lineage>
</organism>
<evidence type="ECO:0000256" key="3">
    <source>
        <dbReference type="ARBA" id="ARBA00023002"/>
    </source>
</evidence>
<dbReference type="InterPro" id="IPR002347">
    <property type="entry name" value="SDR_fam"/>
</dbReference>
<feature type="domain" description="NAD-dependent epimerase/dehydratase" evidence="5">
    <location>
        <begin position="4"/>
        <end position="240"/>
    </location>
</feature>
<keyword evidence="3" id="KW-0560">Oxidoreductase</keyword>
<evidence type="ECO:0000313" key="7">
    <source>
        <dbReference type="Proteomes" id="UP000007799"/>
    </source>
</evidence>
<dbReference type="EMBL" id="GL832958">
    <property type="protein sequence ID" value="EGD80516.1"/>
    <property type="molecule type" value="Genomic_DNA"/>
</dbReference>
<reference evidence="6" key="1">
    <citation type="submission" date="2009-08" db="EMBL/GenBank/DDBJ databases">
        <title>Annotation of Salpingoeca rosetta.</title>
        <authorList>
            <consortium name="The Broad Institute Genome Sequencing Platform"/>
            <person name="Russ C."/>
            <person name="Cuomo C."/>
            <person name="Burger G."/>
            <person name="Gray M.W."/>
            <person name="Holland P.W.H."/>
            <person name="King N."/>
            <person name="Lang F.B.F."/>
            <person name="Roger A.J."/>
            <person name="Ruiz-Trillo I."/>
            <person name="Young S.K."/>
            <person name="Zeng Q."/>
            <person name="Gargeya S."/>
            <person name="Alvarado L."/>
            <person name="Berlin A."/>
            <person name="Chapman S.B."/>
            <person name="Chen Z."/>
            <person name="Freedman E."/>
            <person name="Gellesch M."/>
            <person name="Goldberg J."/>
            <person name="Griggs A."/>
            <person name="Gujja S."/>
            <person name="Heilman E."/>
            <person name="Heiman D."/>
            <person name="Howarth C."/>
            <person name="Mehta T."/>
            <person name="Neiman D."/>
            <person name="Pearson M."/>
            <person name="Roberts A."/>
            <person name="Saif S."/>
            <person name="Shea T."/>
            <person name="Shenoy N."/>
            <person name="Sisk P."/>
            <person name="Stolte C."/>
            <person name="Sykes S."/>
            <person name="White J."/>
            <person name="Yandava C."/>
            <person name="Haas B."/>
            <person name="Nusbaum C."/>
            <person name="Birren B."/>
        </authorList>
    </citation>
    <scope>NUCLEOTIDE SEQUENCE [LARGE SCALE GENOMIC DNA]</scope>
    <source>
        <strain evidence="6">ATCC 50818</strain>
    </source>
</reference>
<dbReference type="InterPro" id="IPR001509">
    <property type="entry name" value="Epimerase_deHydtase"/>
</dbReference>
<dbReference type="InterPro" id="IPR045000">
    <property type="entry name" value="TR"/>
</dbReference>
<dbReference type="InParanoid" id="F2U0U2"/>
<dbReference type="GO" id="GO:0019301">
    <property type="term" value="P:rhamnose catabolic process"/>
    <property type="evidence" value="ECO:0007669"/>
    <property type="project" value="UniProtKB-ARBA"/>
</dbReference>
<dbReference type="FunFam" id="3.40.50.720:FF:000417">
    <property type="entry name" value="Glucose 1-dehydrogenase, putative"/>
    <property type="match status" value="1"/>
</dbReference>
<dbReference type="Pfam" id="PF01370">
    <property type="entry name" value="Epimerase"/>
    <property type="match status" value="1"/>
</dbReference>
<dbReference type="PANTHER" id="PTHR42898:SF6">
    <property type="entry name" value="NADP-DEPENDENT MANNITOL DEHYDROGENASE"/>
    <property type="match status" value="1"/>
</dbReference>
<evidence type="ECO:0000256" key="2">
    <source>
        <dbReference type="ARBA" id="ARBA00022857"/>
    </source>
</evidence>
<keyword evidence="2" id="KW-0521">NADP</keyword>
<dbReference type="AlphaFoldDB" id="F2U0U2"/>
<dbReference type="CDD" id="cd08958">
    <property type="entry name" value="FR_SDR_e"/>
    <property type="match status" value="1"/>
</dbReference>
<dbReference type="eggNOG" id="KOG0725">
    <property type="taxonomic scope" value="Eukaryota"/>
</dbReference>
<dbReference type="STRING" id="946362.F2U0U2"/>
<protein>
    <submittedName>
        <fullName evidence="6">Cinnamyl-alcohol dehydrogenase family/CAD family</fullName>
    </submittedName>
</protein>
<dbReference type="eggNOG" id="KOG1502">
    <property type="taxonomic scope" value="Eukaryota"/>
</dbReference>
<sequence>MVLALVTGGSGYLGAHVVAMLLERGYNVRATVRDVHNPIKTDHLRSLPNSDKLELVQANLLDEESIAKAVSGCDVVFHTASPFFHMTNDEHVLVEPAVQGTLAVLRAAKANNIKEVIVTSSTATVFAKDTPKDHVFTEEDWSDEAWLRERKIMYRVSKLLAERAAWKFVEEECPDMRLVVMNPTLIIGPMYQPTMNTSNEFLLDMFNGRKPVIPSGFMTFVDVRDVALAHILAYENKEAKGRFLLVAGTERWSHLVRDARHALPPEFSRLLPEKVEPESADQRGIVADCTKAKTVLGLEFKSPAESTADLYRCPRFQRHLREIVGTHMPAAARWSLSGKTALVTGATKGIGSSVADELARLGCRVVIVARTESDVEAKVSQIIKEHGAGTAVGCTADVSTSEGRERVVAFVNQNIGQSLDILINNAGFNIRKPTTEYTEEEVSSIVNTNMMSFFHLTRRLHGHLKRSGSASVVLVGSVAGHTGIRSGVPYAMTKAAMEQATRNWACEWAADRIRVNCVAPWYIRTPLVEGVLSNKDYLDEVVSRTPMRRVGEVHEVAAPVVFLCMPASSYITGQTLSVDGGFCSYSF</sequence>
<dbReference type="RefSeq" id="XP_004997077.1">
    <property type="nucleotide sequence ID" value="XM_004997020.1"/>
</dbReference>